<organism evidence="1">
    <name type="scientific">Parasteatoda tepidariorum</name>
    <name type="common">Common house spider</name>
    <name type="synonym">Achaearanea tepidariorum</name>
    <dbReference type="NCBI Taxonomy" id="114398"/>
    <lineage>
        <taxon>Eukaryota</taxon>
        <taxon>Metazoa</taxon>
        <taxon>Ecdysozoa</taxon>
        <taxon>Arthropoda</taxon>
        <taxon>Chelicerata</taxon>
        <taxon>Arachnida</taxon>
        <taxon>Araneae</taxon>
        <taxon>Araneomorphae</taxon>
        <taxon>Entelegynae</taxon>
        <taxon>Araneoidea</taxon>
        <taxon>Theridiidae</taxon>
        <taxon>Parasteatoda</taxon>
    </lineage>
</organism>
<dbReference type="GO" id="GO:0043248">
    <property type="term" value="P:proteasome assembly"/>
    <property type="evidence" value="ECO:0007669"/>
    <property type="project" value="InterPro"/>
</dbReference>
<dbReference type="AlphaFoldDB" id="A0A2L2YMA1"/>
<sequence>MEENSGQLMKTHMFESFLLDKRVLFYLIKMKDSLFLWIGDTGDLGSLAVAMKTPFNTYPTSCNLIGNFSDDQSCSIASKLCNKMGKQVFVSYNVSKNDNKMVMSVIERIMEEWTINPSIF</sequence>
<proteinExistence type="evidence at transcript level"/>
<dbReference type="OrthoDB" id="368507at2759"/>
<dbReference type="Pfam" id="PF16093">
    <property type="entry name" value="PAC4"/>
    <property type="match status" value="1"/>
</dbReference>
<dbReference type="InterPro" id="IPR032157">
    <property type="entry name" value="PAC4"/>
</dbReference>
<name>A0A2L2YMA1_PARTP</name>
<dbReference type="EMBL" id="IAAA01033521">
    <property type="protein sequence ID" value="LAA08505.1"/>
    <property type="molecule type" value="mRNA"/>
</dbReference>
<dbReference type="PANTHER" id="PTHR33559">
    <property type="entry name" value="PROTEASOME ASSEMBLY CHAPERONE 4"/>
    <property type="match status" value="1"/>
</dbReference>
<keyword evidence="1" id="KW-0647">Proteasome</keyword>
<dbReference type="GO" id="GO:0000502">
    <property type="term" value="C:proteasome complex"/>
    <property type="evidence" value="ECO:0007669"/>
    <property type="project" value="UniProtKB-KW"/>
</dbReference>
<reference evidence="1" key="1">
    <citation type="journal article" date="2016" name="Mol. Ecol. Resour.">
        <title>Evaluation of the impact of RNA preservation methods of spiders for de novo transcriptome assembly.</title>
        <authorList>
            <person name="Kono N."/>
            <person name="Nakamura H."/>
            <person name="Ito Y."/>
            <person name="Tomita M."/>
            <person name="Arakawa K."/>
        </authorList>
    </citation>
    <scope>NUCLEOTIDE SEQUENCE</scope>
    <source>
        <tissue evidence="1">Whole body</tissue>
    </source>
</reference>
<dbReference type="PANTHER" id="PTHR33559:SF1">
    <property type="entry name" value="PROTEASOME ASSEMBLY CHAPERONE 4"/>
    <property type="match status" value="1"/>
</dbReference>
<protein>
    <submittedName>
        <fullName evidence="1">Proteasome assembly chaperone 4-like</fullName>
    </submittedName>
</protein>
<dbReference type="EMBL" id="IAAA01033522">
    <property type="protein sequence ID" value="LAA08506.1"/>
    <property type="molecule type" value="mRNA"/>
</dbReference>
<dbReference type="OMA" id="EDCLYLW"/>
<evidence type="ECO:0000313" key="1">
    <source>
        <dbReference type="EMBL" id="LAA08505.1"/>
    </source>
</evidence>
<accession>A0A2L2YMA1</accession>